<organism evidence="3 4">
    <name type="scientific">Candida tropicalis (strain ATCC MYA-3404 / T1)</name>
    <name type="common">Yeast</name>
    <dbReference type="NCBI Taxonomy" id="294747"/>
    <lineage>
        <taxon>Eukaryota</taxon>
        <taxon>Fungi</taxon>
        <taxon>Dikarya</taxon>
        <taxon>Ascomycota</taxon>
        <taxon>Saccharomycotina</taxon>
        <taxon>Pichiomycetes</taxon>
        <taxon>Debaryomycetaceae</taxon>
        <taxon>Candida/Lodderomyces clade</taxon>
        <taxon>Candida</taxon>
    </lineage>
</organism>
<dbReference type="HOGENOM" id="CLU_1309959_0_0_1"/>
<feature type="chain" id="PRO_5002954945" evidence="2">
    <location>
        <begin position="19"/>
        <end position="210"/>
    </location>
</feature>
<evidence type="ECO:0000256" key="1">
    <source>
        <dbReference type="SAM" id="MobiDB-lite"/>
    </source>
</evidence>
<dbReference type="GeneID" id="8296886"/>
<name>C5M3A5_CANTT</name>
<evidence type="ECO:0000313" key="3">
    <source>
        <dbReference type="EMBL" id="EER35805.1"/>
    </source>
</evidence>
<reference evidence="3 4" key="1">
    <citation type="journal article" date="2009" name="Nature">
        <title>Evolution of pathogenicity and sexual reproduction in eight Candida genomes.</title>
        <authorList>
            <person name="Butler G."/>
            <person name="Rasmussen M.D."/>
            <person name="Lin M.F."/>
            <person name="Santos M.A."/>
            <person name="Sakthikumar S."/>
            <person name="Munro C.A."/>
            <person name="Rheinbay E."/>
            <person name="Grabherr M."/>
            <person name="Forche A."/>
            <person name="Reedy J.L."/>
            <person name="Agrafioti I."/>
            <person name="Arnaud M.B."/>
            <person name="Bates S."/>
            <person name="Brown A.J."/>
            <person name="Brunke S."/>
            <person name="Costanzo M.C."/>
            <person name="Fitzpatrick D.A."/>
            <person name="de Groot P.W."/>
            <person name="Harris D."/>
            <person name="Hoyer L.L."/>
            <person name="Hube B."/>
            <person name="Klis F.M."/>
            <person name="Kodira C."/>
            <person name="Lennard N."/>
            <person name="Logue M.E."/>
            <person name="Martin R."/>
            <person name="Neiman A.M."/>
            <person name="Nikolaou E."/>
            <person name="Quail M.A."/>
            <person name="Quinn J."/>
            <person name="Santos M.C."/>
            <person name="Schmitzberger F.F."/>
            <person name="Sherlock G."/>
            <person name="Shah P."/>
            <person name="Silverstein K.A."/>
            <person name="Skrzypek M.S."/>
            <person name="Soll D."/>
            <person name="Staggs R."/>
            <person name="Stansfield I."/>
            <person name="Stumpf M.P."/>
            <person name="Sudbery P.E."/>
            <person name="Srikantha T."/>
            <person name="Zeng Q."/>
            <person name="Berman J."/>
            <person name="Berriman M."/>
            <person name="Heitman J."/>
            <person name="Gow N.A."/>
            <person name="Lorenz M.C."/>
            <person name="Birren B.W."/>
            <person name="Kellis M."/>
            <person name="Cuomo C.A."/>
        </authorList>
    </citation>
    <scope>NUCLEOTIDE SEQUENCE [LARGE SCALE GENOMIC DNA]</scope>
    <source>
        <strain evidence="4">ATCC MYA-3404 / T1</strain>
    </source>
</reference>
<feature type="region of interest" description="Disordered" evidence="1">
    <location>
        <begin position="139"/>
        <end position="182"/>
    </location>
</feature>
<dbReference type="Proteomes" id="UP000002037">
    <property type="component" value="Unassembled WGS sequence"/>
</dbReference>
<dbReference type="VEuPathDB" id="FungiDB:CTRG_00544"/>
<evidence type="ECO:0000256" key="2">
    <source>
        <dbReference type="SAM" id="SignalP"/>
    </source>
</evidence>
<gene>
    <name evidence="3" type="ORF">CTRG_00544</name>
</gene>
<feature type="signal peptide" evidence="2">
    <location>
        <begin position="1"/>
        <end position="18"/>
    </location>
</feature>
<dbReference type="KEGG" id="ctp:CTRG_00544"/>
<keyword evidence="2" id="KW-0732">Signal</keyword>
<sequence>MRFAIVTLLLSLTTSVHATHAINIKYEDLVARADSDSYYTDATNVFEDTEYDYETDTAYPTEYDEDTDYFFGIETTYTGEYGDISDDYYYTEPAEYTEYYSEYYESSYYYEDETTSDYEESYSAYATGNVYIQNGTNSSIANSTSSTPRNESISKESQTIEQVQTSGDTTTSSQDSVAAESAGHASNAAPSYHVTDGIAFFAAIIAGLFM</sequence>
<feature type="compositionally biased region" description="Low complexity" evidence="1">
    <location>
        <begin position="164"/>
        <end position="182"/>
    </location>
</feature>
<feature type="compositionally biased region" description="Polar residues" evidence="1">
    <location>
        <begin position="148"/>
        <end position="163"/>
    </location>
</feature>
<protein>
    <submittedName>
        <fullName evidence="3">Uncharacterized protein</fullName>
    </submittedName>
</protein>
<evidence type="ECO:0000313" key="4">
    <source>
        <dbReference type="Proteomes" id="UP000002037"/>
    </source>
</evidence>
<accession>C5M3A5</accession>
<dbReference type="EMBL" id="GG692395">
    <property type="protein sequence ID" value="EER35805.1"/>
    <property type="molecule type" value="Genomic_DNA"/>
</dbReference>
<dbReference type="AlphaFoldDB" id="C5M3A5"/>
<dbReference type="OrthoDB" id="10594981at2759"/>
<proteinExistence type="predicted"/>
<dbReference type="RefSeq" id="XP_002545763.1">
    <property type="nucleotide sequence ID" value="XM_002545717.1"/>
</dbReference>
<keyword evidence="4" id="KW-1185">Reference proteome</keyword>